<dbReference type="GO" id="GO:0015031">
    <property type="term" value="P:protein transport"/>
    <property type="evidence" value="ECO:0007669"/>
    <property type="project" value="UniProtKB-KW"/>
</dbReference>
<evidence type="ECO:0000256" key="8">
    <source>
        <dbReference type="ARBA" id="ARBA00023136"/>
    </source>
</evidence>
<keyword evidence="5" id="KW-0812">Transmembrane</keyword>
<evidence type="ECO:0000256" key="7">
    <source>
        <dbReference type="ARBA" id="ARBA00022989"/>
    </source>
</evidence>
<evidence type="ECO:0000313" key="12">
    <source>
        <dbReference type="Proteomes" id="UP000561045"/>
    </source>
</evidence>
<dbReference type="Pfam" id="PF11356">
    <property type="entry name" value="T2SSC"/>
    <property type="match status" value="1"/>
</dbReference>
<evidence type="ECO:0000256" key="6">
    <source>
        <dbReference type="ARBA" id="ARBA00022927"/>
    </source>
</evidence>
<gene>
    <name evidence="11" type="ORF">GGR36_001689</name>
</gene>
<proteinExistence type="predicted"/>
<evidence type="ECO:0000259" key="10">
    <source>
        <dbReference type="Pfam" id="PF11356"/>
    </source>
</evidence>
<reference evidence="11 12" key="1">
    <citation type="submission" date="2020-08" db="EMBL/GenBank/DDBJ databases">
        <title>Genomic Encyclopedia of Type Strains, Phase IV (KMG-IV): sequencing the most valuable type-strain genomes for metagenomic binning, comparative biology and taxonomic classification.</title>
        <authorList>
            <person name="Goeker M."/>
        </authorList>
    </citation>
    <scope>NUCLEOTIDE SEQUENCE [LARGE SCALE GENOMIC DNA]</scope>
    <source>
        <strain evidence="11 12">DSM 106739</strain>
    </source>
</reference>
<evidence type="ECO:0000256" key="4">
    <source>
        <dbReference type="ARBA" id="ARBA00022519"/>
    </source>
</evidence>
<evidence type="ECO:0000313" key="11">
    <source>
        <dbReference type="EMBL" id="MBB4012381.1"/>
    </source>
</evidence>
<evidence type="ECO:0000256" key="2">
    <source>
        <dbReference type="ARBA" id="ARBA00022448"/>
    </source>
</evidence>
<keyword evidence="7" id="KW-1133">Transmembrane helix</keyword>
<evidence type="ECO:0000256" key="1">
    <source>
        <dbReference type="ARBA" id="ARBA00004533"/>
    </source>
</evidence>
<evidence type="ECO:0000256" key="3">
    <source>
        <dbReference type="ARBA" id="ARBA00022475"/>
    </source>
</evidence>
<keyword evidence="8" id="KW-0472">Membrane</keyword>
<sequence>MVVSRFTLLGVAAHSKKSPGWAVIAEEGKPGQGFVVGEEIAPGVKLVSVMADGAELDRGGVREHLNVAETPRQPAAGSPQPQQPPQAGTPPQLQYQVNQPGVQAPGFQPQRGGPAMAGDMPPAPSGAPENQPTQ</sequence>
<feature type="domain" description="Type II secretion system protein GspC N-terminal" evidence="10">
    <location>
        <begin position="5"/>
        <end position="66"/>
    </location>
</feature>
<dbReference type="Gene3D" id="2.30.30.830">
    <property type="match status" value="1"/>
</dbReference>
<dbReference type="AlphaFoldDB" id="A0A840BFS3"/>
<dbReference type="Proteomes" id="UP000561045">
    <property type="component" value="Unassembled WGS sequence"/>
</dbReference>
<comment type="caution">
    <text evidence="11">The sequence shown here is derived from an EMBL/GenBank/DDBJ whole genome shotgun (WGS) entry which is preliminary data.</text>
</comment>
<comment type="subcellular location">
    <subcellularLocation>
        <location evidence="1">Cell inner membrane</location>
    </subcellularLocation>
</comment>
<evidence type="ECO:0000256" key="5">
    <source>
        <dbReference type="ARBA" id="ARBA00022692"/>
    </source>
</evidence>
<accession>A0A840BFS3</accession>
<organism evidence="11 12">
    <name type="scientific">Niveibacterium umoris</name>
    <dbReference type="NCBI Taxonomy" id="1193620"/>
    <lineage>
        <taxon>Bacteria</taxon>
        <taxon>Pseudomonadati</taxon>
        <taxon>Pseudomonadota</taxon>
        <taxon>Betaproteobacteria</taxon>
        <taxon>Rhodocyclales</taxon>
        <taxon>Rhodocyclaceae</taxon>
        <taxon>Niveibacterium</taxon>
    </lineage>
</organism>
<name>A0A840BFS3_9RHOO</name>
<dbReference type="EMBL" id="JACIET010000001">
    <property type="protein sequence ID" value="MBB4012381.1"/>
    <property type="molecule type" value="Genomic_DNA"/>
</dbReference>
<keyword evidence="3" id="KW-1003">Cell membrane</keyword>
<dbReference type="GO" id="GO:0005886">
    <property type="term" value="C:plasma membrane"/>
    <property type="evidence" value="ECO:0007669"/>
    <property type="project" value="UniProtKB-SubCell"/>
</dbReference>
<keyword evidence="2" id="KW-0813">Transport</keyword>
<keyword evidence="6" id="KW-0653">Protein transport</keyword>
<keyword evidence="12" id="KW-1185">Reference proteome</keyword>
<keyword evidence="4" id="KW-0997">Cell inner membrane</keyword>
<protein>
    <recommendedName>
        <fullName evidence="10">Type II secretion system protein GspC N-terminal domain-containing protein</fullName>
    </recommendedName>
</protein>
<feature type="region of interest" description="Disordered" evidence="9">
    <location>
        <begin position="68"/>
        <end position="134"/>
    </location>
</feature>
<dbReference type="InterPro" id="IPR024961">
    <property type="entry name" value="T2SS_GspC_N"/>
</dbReference>
<evidence type="ECO:0000256" key="9">
    <source>
        <dbReference type="SAM" id="MobiDB-lite"/>
    </source>
</evidence>